<dbReference type="EMBL" id="JACAZI010000038">
    <property type="protein sequence ID" value="KAF7328157.1"/>
    <property type="molecule type" value="Genomic_DNA"/>
</dbReference>
<dbReference type="AlphaFoldDB" id="A0A8H6WSE4"/>
<comment type="caution">
    <text evidence="1">The sequence shown here is derived from an EMBL/GenBank/DDBJ whole genome shotgun (WGS) entry which is preliminary data.</text>
</comment>
<dbReference type="OrthoDB" id="10612302at2759"/>
<organism evidence="1 2">
    <name type="scientific">Mycena venus</name>
    <dbReference type="NCBI Taxonomy" id="2733690"/>
    <lineage>
        <taxon>Eukaryota</taxon>
        <taxon>Fungi</taxon>
        <taxon>Dikarya</taxon>
        <taxon>Basidiomycota</taxon>
        <taxon>Agaricomycotina</taxon>
        <taxon>Agaricomycetes</taxon>
        <taxon>Agaricomycetidae</taxon>
        <taxon>Agaricales</taxon>
        <taxon>Marasmiineae</taxon>
        <taxon>Mycenaceae</taxon>
        <taxon>Mycena</taxon>
    </lineage>
</organism>
<proteinExistence type="predicted"/>
<name>A0A8H6WSE4_9AGAR</name>
<accession>A0A8H6WSE4</accession>
<evidence type="ECO:0000313" key="2">
    <source>
        <dbReference type="Proteomes" id="UP000620124"/>
    </source>
</evidence>
<keyword evidence="2" id="KW-1185">Reference proteome</keyword>
<reference evidence="1" key="1">
    <citation type="submission" date="2020-05" db="EMBL/GenBank/DDBJ databases">
        <title>Mycena genomes resolve the evolution of fungal bioluminescence.</title>
        <authorList>
            <person name="Tsai I.J."/>
        </authorList>
    </citation>
    <scope>NUCLEOTIDE SEQUENCE</scope>
    <source>
        <strain evidence="1">CCC161011</strain>
    </source>
</reference>
<protein>
    <submittedName>
        <fullName evidence="1">Uncharacterized protein</fullName>
    </submittedName>
</protein>
<evidence type="ECO:0000313" key="1">
    <source>
        <dbReference type="EMBL" id="KAF7328157.1"/>
    </source>
</evidence>
<sequence length="116" mass="12836">MLPVYQRKKGRWMMSAHAKRMPRNDVQEPLQYLPPALNDLVGEAVSPAREREDVDARGLALEDVAEGFKVGVASADEGVSGSKAGMLIWSEEGGSGWRRHFLSRNRAEGRTLQTIS</sequence>
<dbReference type="Proteomes" id="UP000620124">
    <property type="component" value="Unassembled WGS sequence"/>
</dbReference>
<gene>
    <name evidence="1" type="ORF">MVEN_02573200</name>
</gene>